<comment type="caution">
    <text evidence="2">The sequence shown here is derived from an EMBL/GenBank/DDBJ whole genome shotgun (WGS) entry which is preliminary data.</text>
</comment>
<reference evidence="2" key="1">
    <citation type="submission" date="2022-12" db="EMBL/GenBank/DDBJ databases">
        <title>Draft genome sequences of 22 rhizogenic Agrobacterium biovar 1 strains, the causative agent of hairy root disease.</title>
        <authorList>
            <person name="Kim N."/>
            <person name="Vargas P."/>
            <person name="Rediers H."/>
        </authorList>
    </citation>
    <scope>NUCLEOTIDE SEQUENCE</scope>
    <source>
        <strain evidence="2">ST07.17.026</strain>
    </source>
</reference>
<keyword evidence="3" id="KW-1185">Reference proteome</keyword>
<sequence>MLFWQLEDDINYPSRWYLNEIGGKNVDKGYNWQFLTGDGVVDEKYTLSLTRDGAEMDFTLTDAFVVPIVSGRLKDALDFVEGVRFFEILLERKQQSIYAYYAMVTDKMVDCFDEKSSIFQIFTPDDPIRPDRAGEYHSVLRLAVDPIRAAGHDIFRIERYPTALIVSDRIKRILDQLDLSGLRFVLCA</sequence>
<protein>
    <recommendedName>
        <fullName evidence="1">Immunity MXAN-0049 protein domain-containing protein</fullName>
    </recommendedName>
</protein>
<dbReference type="InterPro" id="IPR012433">
    <property type="entry name" value="Imm11"/>
</dbReference>
<dbReference type="Proteomes" id="UP001151309">
    <property type="component" value="Unassembled WGS sequence"/>
</dbReference>
<gene>
    <name evidence="2" type="ORF">O9X94_16955</name>
</gene>
<organism evidence="2 3">
    <name type="scientific">Agrobacterium leguminum</name>
    <dbReference type="NCBI Taxonomy" id="2792015"/>
    <lineage>
        <taxon>Bacteria</taxon>
        <taxon>Pseudomonadati</taxon>
        <taxon>Pseudomonadota</taxon>
        <taxon>Alphaproteobacteria</taxon>
        <taxon>Hyphomicrobiales</taxon>
        <taxon>Rhizobiaceae</taxon>
        <taxon>Rhizobium/Agrobacterium group</taxon>
        <taxon>Agrobacterium</taxon>
    </lineage>
</organism>
<dbReference type="AlphaFoldDB" id="A0A9X3KFY5"/>
<accession>A0A9X3KFY5</accession>
<proteinExistence type="predicted"/>
<feature type="domain" description="Immunity MXAN-0049 protein" evidence="1">
    <location>
        <begin position="59"/>
        <end position="185"/>
    </location>
</feature>
<evidence type="ECO:0000259" key="1">
    <source>
        <dbReference type="Pfam" id="PF07791"/>
    </source>
</evidence>
<evidence type="ECO:0000313" key="2">
    <source>
        <dbReference type="EMBL" id="MCZ7911013.1"/>
    </source>
</evidence>
<dbReference type="RefSeq" id="WP_269832016.1">
    <property type="nucleotide sequence ID" value="NZ_JAPZLT010000009.1"/>
</dbReference>
<dbReference type="Pfam" id="PF07791">
    <property type="entry name" value="Imm11"/>
    <property type="match status" value="1"/>
</dbReference>
<name>A0A9X3KFY5_9HYPH</name>
<dbReference type="EMBL" id="JAPZLT010000009">
    <property type="protein sequence ID" value="MCZ7911013.1"/>
    <property type="molecule type" value="Genomic_DNA"/>
</dbReference>
<evidence type="ECO:0000313" key="3">
    <source>
        <dbReference type="Proteomes" id="UP001151309"/>
    </source>
</evidence>